<organism evidence="3 4">
    <name type="scientific">Herbidospora galbida</name>
    <dbReference type="NCBI Taxonomy" id="2575442"/>
    <lineage>
        <taxon>Bacteria</taxon>
        <taxon>Bacillati</taxon>
        <taxon>Actinomycetota</taxon>
        <taxon>Actinomycetes</taxon>
        <taxon>Streptosporangiales</taxon>
        <taxon>Streptosporangiaceae</taxon>
        <taxon>Herbidospora</taxon>
    </lineage>
</organism>
<keyword evidence="1" id="KW-0723">Serine/threonine-protein kinase</keyword>
<dbReference type="AlphaFoldDB" id="A0A4U3M667"/>
<name>A0A4U3M667_9ACTN</name>
<proteinExistence type="predicted"/>
<dbReference type="Gene3D" id="3.30.565.10">
    <property type="entry name" value="Histidine kinase-like ATPase, C-terminal domain"/>
    <property type="match status" value="1"/>
</dbReference>
<dbReference type="Pfam" id="PF13581">
    <property type="entry name" value="HATPase_c_2"/>
    <property type="match status" value="1"/>
</dbReference>
<dbReference type="Proteomes" id="UP000308705">
    <property type="component" value="Unassembled WGS sequence"/>
</dbReference>
<gene>
    <name evidence="3" type="ORF">FDA94_31680</name>
</gene>
<keyword evidence="4" id="KW-1185">Reference proteome</keyword>
<evidence type="ECO:0000259" key="2">
    <source>
        <dbReference type="Pfam" id="PF13581"/>
    </source>
</evidence>
<dbReference type="InterPro" id="IPR050267">
    <property type="entry name" value="Anti-sigma-factor_SerPK"/>
</dbReference>
<evidence type="ECO:0000313" key="3">
    <source>
        <dbReference type="EMBL" id="TKK83980.1"/>
    </source>
</evidence>
<feature type="domain" description="Histidine kinase/HSP90-like ATPase" evidence="2">
    <location>
        <begin position="51"/>
        <end position="169"/>
    </location>
</feature>
<dbReference type="CDD" id="cd16936">
    <property type="entry name" value="HATPase_RsbW-like"/>
    <property type="match status" value="1"/>
</dbReference>
<dbReference type="InterPro" id="IPR036890">
    <property type="entry name" value="HATPase_C_sf"/>
</dbReference>
<keyword evidence="3" id="KW-0547">Nucleotide-binding</keyword>
<keyword evidence="1" id="KW-0808">Transferase</keyword>
<evidence type="ECO:0000313" key="4">
    <source>
        <dbReference type="Proteomes" id="UP000308705"/>
    </source>
</evidence>
<keyword evidence="1" id="KW-0418">Kinase</keyword>
<keyword evidence="3" id="KW-0067">ATP-binding</keyword>
<dbReference type="InterPro" id="IPR003594">
    <property type="entry name" value="HATPase_dom"/>
</dbReference>
<sequence>MHETVPHHDLVQSVLEWSALDWWPPVGWWPEPARDLPPAVSPTQAATFVLPPKADSVHSARSFATGTLTGWELGDMCDGMELVVSELATNALRHGLEIGHRHRREVIRLALIRRGGFVTCALTDPGSATPVMREANPFEPGGLGLHIVESISMRWGWSPLSPHGKAVWAVLG</sequence>
<comment type="caution">
    <text evidence="3">The sequence shown here is derived from an EMBL/GenBank/DDBJ whole genome shotgun (WGS) entry which is preliminary data.</text>
</comment>
<accession>A0A4U3M667</accession>
<dbReference type="GO" id="GO:0005524">
    <property type="term" value="F:ATP binding"/>
    <property type="evidence" value="ECO:0007669"/>
    <property type="project" value="UniProtKB-KW"/>
</dbReference>
<dbReference type="GO" id="GO:0004674">
    <property type="term" value="F:protein serine/threonine kinase activity"/>
    <property type="evidence" value="ECO:0007669"/>
    <property type="project" value="UniProtKB-KW"/>
</dbReference>
<reference evidence="3 4" key="1">
    <citation type="submission" date="2019-04" db="EMBL/GenBank/DDBJ databases">
        <title>Herbidospora sp. NEAU-GS14.nov., a novel actinomycete isolated from soil.</title>
        <authorList>
            <person name="Han L."/>
        </authorList>
    </citation>
    <scope>NUCLEOTIDE SEQUENCE [LARGE SCALE GENOMIC DNA]</scope>
    <source>
        <strain evidence="3 4">NEAU-GS14</strain>
    </source>
</reference>
<evidence type="ECO:0000256" key="1">
    <source>
        <dbReference type="ARBA" id="ARBA00022527"/>
    </source>
</evidence>
<dbReference type="OrthoDB" id="3867457at2"/>
<dbReference type="SUPFAM" id="SSF55874">
    <property type="entry name" value="ATPase domain of HSP90 chaperone/DNA topoisomerase II/histidine kinase"/>
    <property type="match status" value="1"/>
</dbReference>
<dbReference type="EMBL" id="SZQA01000039">
    <property type="protein sequence ID" value="TKK83980.1"/>
    <property type="molecule type" value="Genomic_DNA"/>
</dbReference>
<protein>
    <submittedName>
        <fullName evidence="3">ATP-binding protein</fullName>
    </submittedName>
</protein>
<dbReference type="PANTHER" id="PTHR35526">
    <property type="entry name" value="ANTI-SIGMA-F FACTOR RSBW-RELATED"/>
    <property type="match status" value="1"/>
</dbReference>
<dbReference type="PANTHER" id="PTHR35526:SF3">
    <property type="entry name" value="ANTI-SIGMA-F FACTOR RSBW"/>
    <property type="match status" value="1"/>
</dbReference>